<feature type="disulfide bond" evidence="7">
    <location>
        <begin position="103"/>
        <end position="108"/>
    </location>
</feature>
<dbReference type="AlphaFoldDB" id="A0A3S0RCR3"/>
<evidence type="ECO:0000313" key="11">
    <source>
        <dbReference type="EMBL" id="RUL62224.1"/>
    </source>
</evidence>
<dbReference type="CDD" id="cd23399">
    <property type="entry name" value="beta-trefoil_ABD_ABFB"/>
    <property type="match status" value="1"/>
</dbReference>
<evidence type="ECO:0000256" key="6">
    <source>
        <dbReference type="PIRSR" id="PIRSR638964-1"/>
    </source>
</evidence>
<feature type="domain" description="Alpha-L-arabinofuranosidase B arabinose-binding" evidence="9">
    <location>
        <begin position="374"/>
        <end position="516"/>
    </location>
</feature>
<protein>
    <submittedName>
        <fullName evidence="11">Alpha-N-arabinofuranosidase</fullName>
    </submittedName>
</protein>
<evidence type="ECO:0000256" key="3">
    <source>
        <dbReference type="ARBA" id="ARBA00022801"/>
    </source>
</evidence>
<feature type="disulfide bond" evidence="7">
    <location>
        <begin position="44"/>
        <end position="54"/>
    </location>
</feature>
<dbReference type="GO" id="GO:0031221">
    <property type="term" value="P:arabinan metabolic process"/>
    <property type="evidence" value="ECO:0007669"/>
    <property type="project" value="InterPro"/>
</dbReference>
<feature type="disulfide bond" evidence="7">
    <location>
        <begin position="198"/>
        <end position="199"/>
    </location>
</feature>
<dbReference type="Pfam" id="PF09206">
    <property type="entry name" value="ArabFuran-catal"/>
    <property type="match status" value="1"/>
</dbReference>
<dbReference type="OrthoDB" id="273314at2"/>
<keyword evidence="8" id="KW-1133">Transmembrane helix</keyword>
<dbReference type="EMBL" id="RYZR01000007">
    <property type="protein sequence ID" value="RUL62224.1"/>
    <property type="molecule type" value="Genomic_DNA"/>
</dbReference>
<evidence type="ECO:0000259" key="10">
    <source>
        <dbReference type="Pfam" id="PF09206"/>
    </source>
</evidence>
<evidence type="ECO:0000256" key="2">
    <source>
        <dbReference type="ARBA" id="ARBA00022729"/>
    </source>
</evidence>
<keyword evidence="4" id="KW-0325">Glycoprotein</keyword>
<evidence type="ECO:0000256" key="4">
    <source>
        <dbReference type="ARBA" id="ARBA00023180"/>
    </source>
</evidence>
<evidence type="ECO:0000256" key="7">
    <source>
        <dbReference type="PIRSR" id="PIRSR638964-3"/>
    </source>
</evidence>
<comment type="similarity">
    <text evidence="1">Belongs to the glycosyl hydrolase 54 family.</text>
</comment>
<dbReference type="Proteomes" id="UP000267077">
    <property type="component" value="Unassembled WGS sequence"/>
</dbReference>
<comment type="caution">
    <text evidence="11">The sequence shown here is derived from an EMBL/GenBank/DDBJ whole genome shotgun (WGS) entry which is preliminary data.</text>
</comment>
<organism evidence="11 12">
    <name type="scientific">Dyella dinghuensis</name>
    <dbReference type="NCBI Taxonomy" id="1920169"/>
    <lineage>
        <taxon>Bacteria</taxon>
        <taxon>Pseudomonadati</taxon>
        <taxon>Pseudomonadota</taxon>
        <taxon>Gammaproteobacteria</taxon>
        <taxon>Lysobacterales</taxon>
        <taxon>Rhodanobacteraceae</taxon>
        <taxon>Dyella</taxon>
    </lineage>
</organism>
<feature type="active site" description="Nucleophile" evidence="6">
    <location>
        <position position="244"/>
    </location>
</feature>
<dbReference type="SUPFAM" id="SSF110221">
    <property type="entry name" value="AbfB domain"/>
    <property type="match status" value="1"/>
</dbReference>
<dbReference type="PANTHER" id="PTHR39447:SF2">
    <property type="entry name" value="ALPHA-L-ARABINOFURANOSIDASE B"/>
    <property type="match status" value="1"/>
</dbReference>
<accession>A0A3S0RCR3</accession>
<evidence type="ECO:0000256" key="5">
    <source>
        <dbReference type="ARBA" id="ARBA00023295"/>
    </source>
</evidence>
<dbReference type="GO" id="GO:0045490">
    <property type="term" value="P:pectin catabolic process"/>
    <property type="evidence" value="ECO:0007669"/>
    <property type="project" value="TreeGrafter"/>
</dbReference>
<keyword evidence="7" id="KW-1015">Disulfide bond</keyword>
<feature type="active site" description="Proton donor" evidence="6">
    <location>
        <position position="320"/>
    </location>
</feature>
<gene>
    <name evidence="11" type="ORF">EKH79_15170</name>
</gene>
<keyword evidence="12" id="KW-1185">Reference proteome</keyword>
<keyword evidence="5" id="KW-0326">Glycosidase</keyword>
<evidence type="ECO:0000313" key="12">
    <source>
        <dbReference type="Proteomes" id="UP000267077"/>
    </source>
</evidence>
<keyword evidence="8" id="KW-0812">Transmembrane</keyword>
<sequence length="522" mass="54839">MTIFGSLLTLKRVGVVLVVIMSLMIGGLIGPSVTHAKTVNQKPCDIYAAWNTPCVAAHSTVRSLYANYSGPLYQLKRASDGAVRNIGVLADGYANAATQDAFCAGTTCVITKIYDQSPKHNDLTISLGGRYKGTGSDGSDLGAVADALPITAGGHQVYGVSISPGMGYRNNRTSGVAVRGKPEGMYMVSSGTHFNSGCCFDYGNAETSGMDTGAGHMDAVNVTKDLSWVDCRNAPGLGVQADLENGLFHWNKRSCHPATNVIGAPPFLSAWLKNNGQTSFVLKWADARSGKLNTIYAGVLPAGYAPMHQEGAIILGIGGDNSHASAGSFFEGAMTAGFPTDSADNAVQSSIVAVGYGARTGLSGVLTPGAEISLRATTACCTGDYVRNQNGAAMITPITSNSAEQDKGDATWIIRHGLADNACVSFESRNNPGAFLQLQNSVLRVQPFDGTTQSRSDATFCTQVGKNGRGSSFNLVNDPKKYIRHYYGKVYAANDGGGKNSWDTTAHWIDDVSFIVGPPWAP</sequence>
<dbReference type="Pfam" id="PF05270">
    <property type="entry name" value="AbfB"/>
    <property type="match status" value="1"/>
</dbReference>
<name>A0A3S0RCR3_9GAMM</name>
<keyword evidence="2" id="KW-0732">Signal</keyword>
<keyword evidence="3" id="KW-0378">Hydrolase</keyword>
<evidence type="ECO:0000256" key="1">
    <source>
        <dbReference type="ARBA" id="ARBA00006963"/>
    </source>
</evidence>
<dbReference type="Gene3D" id="2.60.120.200">
    <property type="match status" value="1"/>
</dbReference>
<feature type="disulfide bond" evidence="7">
    <location>
        <begin position="423"/>
        <end position="461"/>
    </location>
</feature>
<dbReference type="InterPro" id="IPR007934">
    <property type="entry name" value="AbfB_ABD"/>
</dbReference>
<dbReference type="GO" id="GO:0046373">
    <property type="term" value="P:L-arabinose metabolic process"/>
    <property type="evidence" value="ECO:0007669"/>
    <property type="project" value="InterPro"/>
</dbReference>
<reference evidence="11 12" key="1">
    <citation type="submission" date="2018-12" db="EMBL/GenBank/DDBJ databases">
        <title>Dyella dinghuensis sp. nov. DHOA06 and Dyella choica sp. nov. 4M-K27, isolated from forest soil.</title>
        <authorList>
            <person name="Qiu L.-H."/>
            <person name="Gao Z.-H."/>
        </authorList>
    </citation>
    <scope>NUCLEOTIDE SEQUENCE [LARGE SCALE GENOMIC DNA]</scope>
    <source>
        <strain evidence="11 12">DHOA06</strain>
    </source>
</reference>
<dbReference type="InterPro" id="IPR015289">
    <property type="entry name" value="A-L-arabinofuranosidase_B_cat"/>
</dbReference>
<dbReference type="InterPro" id="IPR013320">
    <property type="entry name" value="ConA-like_dom_sf"/>
</dbReference>
<dbReference type="PANTHER" id="PTHR39447">
    <property type="entry name" value="ALPHA-L-ARABINOFURANOSIDASE B"/>
    <property type="match status" value="1"/>
</dbReference>
<feature type="transmembrane region" description="Helical" evidence="8">
    <location>
        <begin position="12"/>
        <end position="33"/>
    </location>
</feature>
<dbReference type="InterPro" id="IPR036195">
    <property type="entry name" value="AbfB_ABD_sf"/>
</dbReference>
<evidence type="ECO:0000259" key="9">
    <source>
        <dbReference type="Pfam" id="PF05270"/>
    </source>
</evidence>
<dbReference type="SUPFAM" id="SSF49899">
    <property type="entry name" value="Concanavalin A-like lectins/glucanases"/>
    <property type="match status" value="1"/>
</dbReference>
<feature type="domain" description="Alpha-L-arabinofuranosidase B catalytic" evidence="10">
    <location>
        <begin position="43"/>
        <end position="356"/>
    </location>
</feature>
<dbReference type="InterPro" id="IPR038964">
    <property type="entry name" value="ABFB"/>
</dbReference>
<evidence type="ECO:0000256" key="8">
    <source>
        <dbReference type="SAM" id="Phobius"/>
    </source>
</evidence>
<proteinExistence type="inferred from homology"/>
<keyword evidence="8" id="KW-0472">Membrane</keyword>
<dbReference type="GO" id="GO:0046556">
    <property type="term" value="F:alpha-L-arabinofuranosidase activity"/>
    <property type="evidence" value="ECO:0007669"/>
    <property type="project" value="InterPro"/>
</dbReference>
<dbReference type="Gene3D" id="2.80.10.50">
    <property type="match status" value="1"/>
</dbReference>